<proteinExistence type="predicted"/>
<evidence type="ECO:0000313" key="3">
    <source>
        <dbReference type="Proteomes" id="UP000287033"/>
    </source>
</evidence>
<evidence type="ECO:0000256" key="1">
    <source>
        <dbReference type="SAM" id="MobiDB-lite"/>
    </source>
</evidence>
<feature type="region of interest" description="Disordered" evidence="1">
    <location>
        <begin position="124"/>
        <end position="204"/>
    </location>
</feature>
<feature type="non-terminal residue" evidence="2">
    <location>
        <position position="204"/>
    </location>
</feature>
<feature type="compositionally biased region" description="Basic residues" evidence="1">
    <location>
        <begin position="143"/>
        <end position="155"/>
    </location>
</feature>
<feature type="compositionally biased region" description="Basic and acidic residues" evidence="1">
    <location>
        <begin position="156"/>
        <end position="182"/>
    </location>
</feature>
<name>A0A401TX81_CHIPU</name>
<reference evidence="2 3" key="1">
    <citation type="journal article" date="2018" name="Nat. Ecol. Evol.">
        <title>Shark genomes provide insights into elasmobranch evolution and the origin of vertebrates.</title>
        <authorList>
            <person name="Hara Y"/>
            <person name="Yamaguchi K"/>
            <person name="Onimaru K"/>
            <person name="Kadota M"/>
            <person name="Koyanagi M"/>
            <person name="Keeley SD"/>
            <person name="Tatsumi K"/>
            <person name="Tanaka K"/>
            <person name="Motone F"/>
            <person name="Kageyama Y"/>
            <person name="Nozu R"/>
            <person name="Adachi N"/>
            <person name="Nishimura O"/>
            <person name="Nakagawa R"/>
            <person name="Tanegashima C"/>
            <person name="Kiyatake I"/>
            <person name="Matsumoto R"/>
            <person name="Murakumo K"/>
            <person name="Nishida K"/>
            <person name="Terakita A"/>
            <person name="Kuratani S"/>
            <person name="Sato K"/>
            <person name="Hyodo S Kuraku.S."/>
        </authorList>
    </citation>
    <scope>NUCLEOTIDE SEQUENCE [LARGE SCALE GENOMIC DNA]</scope>
</reference>
<comment type="caution">
    <text evidence="2">The sequence shown here is derived from an EMBL/GenBank/DDBJ whole genome shotgun (WGS) entry which is preliminary data.</text>
</comment>
<feature type="non-terminal residue" evidence="2">
    <location>
        <position position="1"/>
    </location>
</feature>
<evidence type="ECO:0000313" key="2">
    <source>
        <dbReference type="EMBL" id="GCC47253.1"/>
    </source>
</evidence>
<dbReference type="EMBL" id="BEZZ01206176">
    <property type="protein sequence ID" value="GCC47253.1"/>
    <property type="molecule type" value="Genomic_DNA"/>
</dbReference>
<dbReference type="Proteomes" id="UP000287033">
    <property type="component" value="Unassembled WGS sequence"/>
</dbReference>
<keyword evidence="3" id="KW-1185">Reference proteome</keyword>
<protein>
    <submittedName>
        <fullName evidence="2">Uncharacterized protein</fullName>
    </submittedName>
</protein>
<organism evidence="2 3">
    <name type="scientific">Chiloscyllium punctatum</name>
    <name type="common">Brownbanded bambooshark</name>
    <name type="synonym">Hemiscyllium punctatum</name>
    <dbReference type="NCBI Taxonomy" id="137246"/>
    <lineage>
        <taxon>Eukaryota</taxon>
        <taxon>Metazoa</taxon>
        <taxon>Chordata</taxon>
        <taxon>Craniata</taxon>
        <taxon>Vertebrata</taxon>
        <taxon>Chondrichthyes</taxon>
        <taxon>Elasmobranchii</taxon>
        <taxon>Galeomorphii</taxon>
        <taxon>Galeoidea</taxon>
        <taxon>Orectolobiformes</taxon>
        <taxon>Hemiscylliidae</taxon>
        <taxon>Chiloscyllium</taxon>
    </lineage>
</organism>
<accession>A0A401TX81</accession>
<dbReference type="AlphaFoldDB" id="A0A401TX81"/>
<gene>
    <name evidence="2" type="ORF">chiPu_0031289</name>
</gene>
<sequence>RDRQTCHAALGIDLRDAGLVAWLGAGRGAGPLGEDHELPAELHLGRGALQRLDQRARPAAALDRDHADLLQVPAEHRDHHQLALEDEQRMLEEAHQRKRLPERLVLGGDDQRSRRNLLDAAELDPDVADHAHQEQAGVGPRRLDRHQRPARQQQRRQRDDAEQHQHQIEQHVEDQRAQEDHFSPCLTPARSPGGAAWLSARRDR</sequence>